<evidence type="ECO:0000256" key="2">
    <source>
        <dbReference type="ARBA" id="ARBA00004651"/>
    </source>
</evidence>
<evidence type="ECO:0000256" key="11">
    <source>
        <dbReference type="ARBA" id="ARBA00023012"/>
    </source>
</evidence>
<evidence type="ECO:0000256" key="10">
    <source>
        <dbReference type="ARBA" id="ARBA00022989"/>
    </source>
</evidence>
<dbReference type="CDD" id="cd00082">
    <property type="entry name" value="HisKA"/>
    <property type="match status" value="1"/>
</dbReference>
<dbReference type="Proteomes" id="UP000244338">
    <property type="component" value="Unassembled WGS sequence"/>
</dbReference>
<dbReference type="InterPro" id="IPR005467">
    <property type="entry name" value="His_kinase_dom"/>
</dbReference>
<protein>
    <recommendedName>
        <fullName evidence="3">histidine kinase</fullName>
        <ecNumber evidence="3">2.7.13.3</ecNumber>
    </recommendedName>
</protein>
<sequence length="455" mass="51619">MSALIRTRIRLAIFFGVMVGLIVLLTLLVVYASFNRMIWQHETGELNKLAQAWIESNHLDISSHPDSNTPLDVYFMTEPSAYGVLRHHFYIVLKRPSPVSGVPPPLPPSFSNTSDLSLPKTKVTHHVQADATWIVTHMQEAFEKEEWYTLKWLVFPDQKNVQATYAAMLIPFQDLYVLLVGEDVSDYHMLLDQLKHRLTLSALILLALSALIGYVFSARAIRPLLDAHEKERAFLANASHELRTPLTVIGTSLEVMEELKDTWPDFYQEVFGDLKREVKRTQSIVRMLFELSRLEQNPELPMKPVDLLELVQSAYRTFKPIAEAQHTSLRFITPTEENGSFVIQGNETTLYQLVVNLLDNALKFTPSGRSVVLHLKRETNHVVFCVEDEGRGMDDETKKHIFERFYRANAQRDPTSGAGLGMALVKMIADSHHARIDIESAPGQGTTVCVIFPIA</sequence>
<evidence type="ECO:0000256" key="9">
    <source>
        <dbReference type="ARBA" id="ARBA00022840"/>
    </source>
</evidence>
<dbReference type="PROSITE" id="PS50109">
    <property type="entry name" value="HIS_KIN"/>
    <property type="match status" value="1"/>
</dbReference>
<keyword evidence="15" id="KW-0813">Transport</keyword>
<comment type="caution">
    <text evidence="15">The sequence shown here is derived from an EMBL/GenBank/DDBJ whole genome shotgun (WGS) entry which is preliminary data.</text>
</comment>
<dbReference type="InterPro" id="IPR004358">
    <property type="entry name" value="Sig_transdc_His_kin-like_C"/>
</dbReference>
<feature type="transmembrane region" description="Helical" evidence="13">
    <location>
        <begin position="12"/>
        <end position="34"/>
    </location>
</feature>
<keyword evidence="12 13" id="KW-0472">Membrane</keyword>
<comment type="catalytic activity">
    <reaction evidence="1">
        <text>ATP + protein L-histidine = ADP + protein N-phospho-L-histidine.</text>
        <dbReference type="EC" id="2.7.13.3"/>
    </reaction>
</comment>
<evidence type="ECO:0000256" key="4">
    <source>
        <dbReference type="ARBA" id="ARBA00022553"/>
    </source>
</evidence>
<dbReference type="FunFam" id="3.30.565.10:FF:000006">
    <property type="entry name" value="Sensor histidine kinase WalK"/>
    <property type="match status" value="1"/>
</dbReference>
<reference evidence="16" key="1">
    <citation type="journal article" date="2018" name="Sci. Rep.">
        <title>Lignite coal burning seam in the remote Altai Mountains harbors a hydrogen-driven thermophilic microbial community.</title>
        <authorList>
            <person name="Kadnikov V.V."/>
            <person name="Mardanov A.V."/>
            <person name="Ivasenko D.A."/>
            <person name="Antsiferov D.V."/>
            <person name="Beletsky A.V."/>
            <person name="Karnachuk O.V."/>
            <person name="Ravin N.V."/>
        </authorList>
    </citation>
    <scope>NUCLEOTIDE SEQUENCE [LARGE SCALE GENOMIC DNA]</scope>
</reference>
<dbReference type="EC" id="2.7.13.3" evidence="3"/>
<dbReference type="InterPro" id="IPR003594">
    <property type="entry name" value="HATPase_dom"/>
</dbReference>
<dbReference type="InterPro" id="IPR036097">
    <property type="entry name" value="HisK_dim/P_sf"/>
</dbReference>
<organism evidence="15 16">
    <name type="scientific">Candidatus Carbonibacillus altaicus</name>
    <dbReference type="NCBI Taxonomy" id="2163959"/>
    <lineage>
        <taxon>Bacteria</taxon>
        <taxon>Bacillati</taxon>
        <taxon>Bacillota</taxon>
        <taxon>Bacilli</taxon>
        <taxon>Bacillales</taxon>
        <taxon>Candidatus Carbonibacillus</taxon>
    </lineage>
</organism>
<evidence type="ECO:0000259" key="14">
    <source>
        <dbReference type="PROSITE" id="PS50109"/>
    </source>
</evidence>
<dbReference type="PANTHER" id="PTHR45436">
    <property type="entry name" value="SENSOR HISTIDINE KINASE YKOH"/>
    <property type="match status" value="1"/>
</dbReference>
<dbReference type="InterPro" id="IPR036890">
    <property type="entry name" value="HATPase_C_sf"/>
</dbReference>
<keyword evidence="8 15" id="KW-0418">Kinase</keyword>
<dbReference type="SUPFAM" id="SSF47384">
    <property type="entry name" value="Homodimeric domain of signal transducing histidine kinase"/>
    <property type="match status" value="1"/>
</dbReference>
<keyword evidence="10 13" id="KW-1133">Transmembrane helix</keyword>
<evidence type="ECO:0000256" key="5">
    <source>
        <dbReference type="ARBA" id="ARBA00022679"/>
    </source>
</evidence>
<evidence type="ECO:0000256" key="13">
    <source>
        <dbReference type="SAM" id="Phobius"/>
    </source>
</evidence>
<evidence type="ECO:0000256" key="7">
    <source>
        <dbReference type="ARBA" id="ARBA00022741"/>
    </source>
</evidence>
<dbReference type="CDD" id="cd00075">
    <property type="entry name" value="HATPase"/>
    <property type="match status" value="1"/>
</dbReference>
<dbReference type="AlphaFoldDB" id="A0A2R6XZX1"/>
<evidence type="ECO:0000256" key="3">
    <source>
        <dbReference type="ARBA" id="ARBA00012438"/>
    </source>
</evidence>
<dbReference type="GO" id="GO:0005524">
    <property type="term" value="F:ATP binding"/>
    <property type="evidence" value="ECO:0007669"/>
    <property type="project" value="UniProtKB-KW"/>
</dbReference>
<dbReference type="InterPro" id="IPR050428">
    <property type="entry name" value="TCS_sensor_his_kinase"/>
</dbReference>
<dbReference type="SMART" id="SM00387">
    <property type="entry name" value="HATPase_c"/>
    <property type="match status" value="1"/>
</dbReference>
<keyword evidence="11" id="KW-0902">Two-component regulatory system</keyword>
<dbReference type="GO" id="GO:0005886">
    <property type="term" value="C:plasma membrane"/>
    <property type="evidence" value="ECO:0007669"/>
    <property type="project" value="UniProtKB-SubCell"/>
</dbReference>
<keyword evidence="4" id="KW-0597">Phosphoprotein</keyword>
<evidence type="ECO:0000256" key="1">
    <source>
        <dbReference type="ARBA" id="ARBA00000085"/>
    </source>
</evidence>
<dbReference type="GO" id="GO:0034220">
    <property type="term" value="P:monoatomic ion transmembrane transport"/>
    <property type="evidence" value="ECO:0007669"/>
    <property type="project" value="UniProtKB-KW"/>
</dbReference>
<dbReference type="Gene3D" id="1.10.287.130">
    <property type="match status" value="1"/>
</dbReference>
<keyword evidence="7" id="KW-0547">Nucleotide-binding</keyword>
<dbReference type="PANTHER" id="PTHR45436:SF5">
    <property type="entry name" value="SENSOR HISTIDINE KINASE TRCS"/>
    <property type="match status" value="1"/>
</dbReference>
<proteinExistence type="predicted"/>
<dbReference type="Gene3D" id="3.30.565.10">
    <property type="entry name" value="Histidine kinase-like ATPase, C-terminal domain"/>
    <property type="match status" value="1"/>
</dbReference>
<keyword evidence="15" id="KW-0407">Ion channel</keyword>
<keyword evidence="9" id="KW-0067">ATP-binding</keyword>
<keyword evidence="6 13" id="KW-0812">Transmembrane</keyword>
<dbReference type="SMART" id="SM00388">
    <property type="entry name" value="HisKA"/>
    <property type="match status" value="1"/>
</dbReference>
<dbReference type="Pfam" id="PF00512">
    <property type="entry name" value="HisKA"/>
    <property type="match status" value="1"/>
</dbReference>
<evidence type="ECO:0000313" key="15">
    <source>
        <dbReference type="EMBL" id="PTQ55950.1"/>
    </source>
</evidence>
<dbReference type="Pfam" id="PF02518">
    <property type="entry name" value="HATPase_c"/>
    <property type="match status" value="1"/>
</dbReference>
<feature type="domain" description="Histidine kinase" evidence="14">
    <location>
        <begin position="237"/>
        <end position="455"/>
    </location>
</feature>
<evidence type="ECO:0000256" key="12">
    <source>
        <dbReference type="ARBA" id="ARBA00023136"/>
    </source>
</evidence>
<evidence type="ECO:0000256" key="6">
    <source>
        <dbReference type="ARBA" id="ARBA00022692"/>
    </source>
</evidence>
<accession>A0A2R6XZX1</accession>
<dbReference type="EMBL" id="PEBX01000058">
    <property type="protein sequence ID" value="PTQ55950.1"/>
    <property type="molecule type" value="Genomic_DNA"/>
</dbReference>
<evidence type="ECO:0000256" key="8">
    <source>
        <dbReference type="ARBA" id="ARBA00022777"/>
    </source>
</evidence>
<evidence type="ECO:0000313" key="16">
    <source>
        <dbReference type="Proteomes" id="UP000244338"/>
    </source>
</evidence>
<dbReference type="GO" id="GO:0000155">
    <property type="term" value="F:phosphorelay sensor kinase activity"/>
    <property type="evidence" value="ECO:0007669"/>
    <property type="project" value="InterPro"/>
</dbReference>
<dbReference type="InterPro" id="IPR003661">
    <property type="entry name" value="HisK_dim/P_dom"/>
</dbReference>
<keyword evidence="5" id="KW-0808">Transferase</keyword>
<gene>
    <name evidence="15" type="ORF">BSOLF_1101</name>
</gene>
<name>A0A2R6XZX1_9BACL</name>
<keyword evidence="15" id="KW-0406">Ion transport</keyword>
<dbReference type="SUPFAM" id="SSF55874">
    <property type="entry name" value="ATPase domain of HSP90 chaperone/DNA topoisomerase II/histidine kinase"/>
    <property type="match status" value="1"/>
</dbReference>
<comment type="subcellular location">
    <subcellularLocation>
        <location evidence="2">Cell membrane</location>
        <topology evidence="2">Multi-pass membrane protein</topology>
    </subcellularLocation>
</comment>
<dbReference type="PRINTS" id="PR00344">
    <property type="entry name" value="BCTRLSENSOR"/>
</dbReference>